<proteinExistence type="predicted"/>
<evidence type="ECO:0000313" key="2">
    <source>
        <dbReference type="EMBL" id="SHE70834.1"/>
    </source>
</evidence>
<feature type="transmembrane region" description="Helical" evidence="1">
    <location>
        <begin position="47"/>
        <end position="69"/>
    </location>
</feature>
<keyword evidence="1" id="KW-1133">Transmembrane helix</keyword>
<evidence type="ECO:0008006" key="4">
    <source>
        <dbReference type="Google" id="ProtNLM"/>
    </source>
</evidence>
<name>A0A1M4VP62_9CLOT</name>
<dbReference type="Proteomes" id="UP000184035">
    <property type="component" value="Unassembled WGS sequence"/>
</dbReference>
<evidence type="ECO:0000256" key="1">
    <source>
        <dbReference type="SAM" id="Phobius"/>
    </source>
</evidence>
<feature type="transmembrane region" description="Helical" evidence="1">
    <location>
        <begin position="75"/>
        <end position="94"/>
    </location>
</feature>
<dbReference type="AlphaFoldDB" id="A0A1M4VP62"/>
<keyword evidence="1" id="KW-0812">Transmembrane</keyword>
<gene>
    <name evidence="2" type="ORF">SAMN05443638_10880</name>
</gene>
<feature type="transmembrane region" description="Helical" evidence="1">
    <location>
        <begin position="6"/>
        <end position="26"/>
    </location>
</feature>
<keyword evidence="3" id="KW-1185">Reference proteome</keyword>
<dbReference type="RefSeq" id="WP_072894860.1">
    <property type="nucleotide sequence ID" value="NZ_FQVM01000008.1"/>
</dbReference>
<accession>A0A1M4VP62</accession>
<protein>
    <recommendedName>
        <fullName evidence="4">DUF3784 domain-containing protein</fullName>
    </recommendedName>
</protein>
<sequence>MKLTTLVMLIGSAGFLILGLVLLFSSKLKNKIKNSGIMKNPEGYIKFNGSFYSFIGIIGFILSCLDAFIPSYSKVFVILFIVSMFTASISQAIIGRKYR</sequence>
<organism evidence="2 3">
    <name type="scientific">Clostridium fallax</name>
    <dbReference type="NCBI Taxonomy" id="1533"/>
    <lineage>
        <taxon>Bacteria</taxon>
        <taxon>Bacillati</taxon>
        <taxon>Bacillota</taxon>
        <taxon>Clostridia</taxon>
        <taxon>Eubacteriales</taxon>
        <taxon>Clostridiaceae</taxon>
        <taxon>Clostridium</taxon>
    </lineage>
</organism>
<dbReference type="STRING" id="1533.SAMN05443638_10880"/>
<reference evidence="2 3" key="1">
    <citation type="submission" date="2016-11" db="EMBL/GenBank/DDBJ databases">
        <authorList>
            <person name="Jaros S."/>
            <person name="Januszkiewicz K."/>
            <person name="Wedrychowicz H."/>
        </authorList>
    </citation>
    <scope>NUCLEOTIDE SEQUENCE [LARGE SCALE GENOMIC DNA]</scope>
    <source>
        <strain evidence="2 3">DSM 2631</strain>
    </source>
</reference>
<evidence type="ECO:0000313" key="3">
    <source>
        <dbReference type="Proteomes" id="UP000184035"/>
    </source>
</evidence>
<keyword evidence="1" id="KW-0472">Membrane</keyword>
<dbReference type="EMBL" id="FQVM01000008">
    <property type="protein sequence ID" value="SHE70834.1"/>
    <property type="molecule type" value="Genomic_DNA"/>
</dbReference>